<protein>
    <submittedName>
        <fullName evidence="1">Uncharacterized protein</fullName>
    </submittedName>
</protein>
<dbReference type="InParanoid" id="F8QKV8"/>
<dbReference type="EMBL" id="GL946532">
    <property type="protein sequence ID" value="EGN91062.1"/>
    <property type="molecule type" value="Genomic_DNA"/>
</dbReference>
<reference evidence="2" key="1">
    <citation type="journal article" date="2011" name="Science">
        <title>The plant cell wall-decomposing machinery underlies the functional diversity of forest fungi.</title>
        <authorList>
            <person name="Eastwood D.C."/>
            <person name="Floudas D."/>
            <person name="Binder M."/>
            <person name="Majcherczyk A."/>
            <person name="Schneider P."/>
            <person name="Aerts A."/>
            <person name="Asiegbu F.O."/>
            <person name="Baker S.E."/>
            <person name="Barry K."/>
            <person name="Bendiksby M."/>
            <person name="Blumentritt M."/>
            <person name="Coutinho P.M."/>
            <person name="Cullen D."/>
            <person name="de Vries R.P."/>
            <person name="Gathman A."/>
            <person name="Goodell B."/>
            <person name="Henrissat B."/>
            <person name="Ihrmark K."/>
            <person name="Kauserud H."/>
            <person name="Kohler A."/>
            <person name="LaButti K."/>
            <person name="Lapidus A."/>
            <person name="Lavin J.L."/>
            <person name="Lee Y.-H."/>
            <person name="Lindquist E."/>
            <person name="Lilly W."/>
            <person name="Lucas S."/>
            <person name="Morin E."/>
            <person name="Murat C."/>
            <person name="Oguiza J.A."/>
            <person name="Park J."/>
            <person name="Pisabarro A.G."/>
            <person name="Riley R."/>
            <person name="Rosling A."/>
            <person name="Salamov A."/>
            <person name="Schmidt O."/>
            <person name="Schmutz J."/>
            <person name="Skrede I."/>
            <person name="Stenlid J."/>
            <person name="Wiebenga A."/>
            <person name="Xie X."/>
            <person name="Kuees U."/>
            <person name="Hibbett D.S."/>
            <person name="Hoffmeister D."/>
            <person name="Hoegberg N."/>
            <person name="Martin F."/>
            <person name="Grigoriev I.V."/>
            <person name="Watkinson S.C."/>
        </authorList>
    </citation>
    <scope>NUCLEOTIDE SEQUENCE [LARGE SCALE GENOMIC DNA]</scope>
    <source>
        <strain evidence="2">strain S7.3</strain>
    </source>
</reference>
<feature type="non-terminal residue" evidence="1">
    <location>
        <position position="73"/>
    </location>
</feature>
<dbReference type="InterPro" id="IPR021109">
    <property type="entry name" value="Peptidase_aspartic_dom_sf"/>
</dbReference>
<gene>
    <name evidence="1" type="ORF">SERLA73DRAFT_19403</name>
</gene>
<sequence>TKKIPRPIPVYNTDGTLNKDGAIKEFIELRMSIEDHEENIHFAVTSLGSGRMFLGHEWLTKHNPTIDWKKSEL</sequence>
<dbReference type="HOGENOM" id="CLU_000384_32_2_1"/>
<dbReference type="OrthoDB" id="5599419at2759"/>
<accession>F8QKV8</accession>
<proteinExistence type="predicted"/>
<dbReference type="OMA" id="HDFPVAN"/>
<keyword evidence="2" id="KW-1185">Reference proteome</keyword>
<dbReference type="Proteomes" id="UP000008063">
    <property type="component" value="Unassembled WGS sequence"/>
</dbReference>
<evidence type="ECO:0000313" key="1">
    <source>
        <dbReference type="EMBL" id="EGN91062.1"/>
    </source>
</evidence>
<dbReference type="AlphaFoldDB" id="F8QKV8"/>
<organism evidence="2">
    <name type="scientific">Serpula lacrymans var. lacrymans (strain S7.3)</name>
    <name type="common">Dry rot fungus</name>
    <dbReference type="NCBI Taxonomy" id="936435"/>
    <lineage>
        <taxon>Eukaryota</taxon>
        <taxon>Fungi</taxon>
        <taxon>Dikarya</taxon>
        <taxon>Basidiomycota</taxon>
        <taxon>Agaricomycotina</taxon>
        <taxon>Agaricomycetes</taxon>
        <taxon>Agaricomycetidae</taxon>
        <taxon>Boletales</taxon>
        <taxon>Coniophorineae</taxon>
        <taxon>Serpulaceae</taxon>
        <taxon>Serpula</taxon>
    </lineage>
</organism>
<evidence type="ECO:0000313" key="2">
    <source>
        <dbReference type="Proteomes" id="UP000008063"/>
    </source>
</evidence>
<name>F8QKV8_SERL3</name>
<feature type="non-terminal residue" evidence="1">
    <location>
        <position position="1"/>
    </location>
</feature>
<dbReference type="Gene3D" id="2.40.70.10">
    <property type="entry name" value="Acid Proteases"/>
    <property type="match status" value="1"/>
</dbReference>